<reference evidence="1" key="1">
    <citation type="submission" date="2023-04" db="EMBL/GenBank/DDBJ databases">
        <title>Draft Genome sequencing of Naganishia species isolated from polar environments using Oxford Nanopore Technology.</title>
        <authorList>
            <person name="Leo P."/>
            <person name="Venkateswaran K."/>
        </authorList>
    </citation>
    <scope>NUCLEOTIDE SEQUENCE</scope>
    <source>
        <strain evidence="1">MNA-CCFEE 5423</strain>
    </source>
</reference>
<protein>
    <submittedName>
        <fullName evidence="1">Uncharacterized protein</fullName>
    </submittedName>
</protein>
<gene>
    <name evidence="1" type="ORF">QFC21_004217</name>
</gene>
<accession>A0ACC2VJP8</accession>
<dbReference type="EMBL" id="JASBWT010000013">
    <property type="protein sequence ID" value="KAJ9099336.1"/>
    <property type="molecule type" value="Genomic_DNA"/>
</dbReference>
<comment type="caution">
    <text evidence="1">The sequence shown here is derived from an EMBL/GenBank/DDBJ whole genome shotgun (WGS) entry which is preliminary data.</text>
</comment>
<sequence>MKFTDGLWHKPAGHDFSGGVEVVDVLNDGKVNGELDLLVATKHVAGRGDTLNGEQSLDPTELADSMLRDRPCLGSLLTVNISSPCDDIIRVRLEHHKGVRETGPHFDLFPDGSPDPSKPVISKSNADTIKLQSGSLSTSINTSAYSYSLTFASNASNSTDSTFLCGTEPKGQAFIDVPYAHTLGQMSEAGCMSTYPDALSDVVAPSSNPNAKTRFMLNELTLSVGESIYGLGERFGPFIKNGQTVGIWNQDGGTSSQQAYKNIPFYLSSRGYAVFVNHPEEVDYEVGSEKCSKVGFSVRGEKLEYYVIGGGSMKAALMNYAKLTGKPALPPSWTYGLYLSTSFTTSYDEKTVSSFLDGMKERSCPVRVLHLDCFWMKRYDWCSFDFDREAFPDPETYIKTVKEKYNVKVCVWINPYISQRASIFQEGVDNGYFIKRTNGDVWQWDLWQAGMAVVDFTNPEAWLMDIGVDTFKTDFGERIPHLGVKYHDGSDPFKAHNFYTHLYNKVVFETVQERFGVHQAALFARSATAGGQRFPVHWGGDCESTYEAMAESLRGGLSLTSTGFAFWSHDIGGFEGRPPAGLFKRWLAFGLFSSHSRLHGSNSYRVPWLYDTEGSDEASRVCSIVTKAKLRLMPYLYAQSIYASDTGIPVMRSMVIEFPDNPTTPYLDKQYMLGEKLLVAPVFSDETALFYLPEGKWTCFWTEEVLEGPRWVKKTNYPFTQIPVYVRENTVLCLGPEDIGIPDYDYGSVGLHVKCYALKEGHQVTVDIPSGEGKDWAGKVSVTGGKVTTEGSVSLA</sequence>
<proteinExistence type="predicted"/>
<organism evidence="1 2">
    <name type="scientific">Naganishia friedmannii</name>
    <dbReference type="NCBI Taxonomy" id="89922"/>
    <lineage>
        <taxon>Eukaryota</taxon>
        <taxon>Fungi</taxon>
        <taxon>Dikarya</taxon>
        <taxon>Basidiomycota</taxon>
        <taxon>Agaricomycotina</taxon>
        <taxon>Tremellomycetes</taxon>
        <taxon>Filobasidiales</taxon>
        <taxon>Filobasidiaceae</taxon>
        <taxon>Naganishia</taxon>
    </lineage>
</organism>
<evidence type="ECO:0000313" key="2">
    <source>
        <dbReference type="Proteomes" id="UP001227268"/>
    </source>
</evidence>
<evidence type="ECO:0000313" key="1">
    <source>
        <dbReference type="EMBL" id="KAJ9099336.1"/>
    </source>
</evidence>
<name>A0ACC2VJP8_9TREE</name>
<dbReference type="Proteomes" id="UP001227268">
    <property type="component" value="Unassembled WGS sequence"/>
</dbReference>
<keyword evidence="2" id="KW-1185">Reference proteome</keyword>